<keyword evidence="4 5" id="KW-0472">Membrane</keyword>
<sequence>MSHGARVIRTGASSGGPGSSSCPPPPGPEPGLLDGGYARSCSAMLKVAQMISLLIGFICVKNSAWTNYSASIYFEIVTMCDLIMILVFYFVYLFRAYRMLTCISWPLAELLHYLIGTLLLLIACIVATSKSYNSAGLVAGVTFGFLATFLCALSIWLSYKISCITQSTDAAV</sequence>
<evidence type="ECO:0000313" key="9">
    <source>
        <dbReference type="Proteomes" id="UP000291020"/>
    </source>
</evidence>
<evidence type="ECO:0000256" key="3">
    <source>
        <dbReference type="ARBA" id="ARBA00022989"/>
    </source>
</evidence>
<evidence type="ECO:0000256" key="2">
    <source>
        <dbReference type="ARBA" id="ARBA00022692"/>
    </source>
</evidence>
<name>A0A452HL34_9SAUR</name>
<keyword evidence="2 5" id="KW-0812">Transmembrane</keyword>
<feature type="transmembrane region" description="Helical" evidence="6">
    <location>
        <begin position="72"/>
        <end position="94"/>
    </location>
</feature>
<feature type="transmembrane region" description="Helical" evidence="6">
    <location>
        <begin position="37"/>
        <end position="60"/>
    </location>
</feature>
<protein>
    <recommendedName>
        <fullName evidence="7">MARVEL domain-containing protein</fullName>
    </recommendedName>
</protein>
<feature type="transmembrane region" description="Helical" evidence="6">
    <location>
        <begin position="135"/>
        <end position="159"/>
    </location>
</feature>
<organism evidence="8 9">
    <name type="scientific">Gopherus agassizii</name>
    <name type="common">Agassiz's desert tortoise</name>
    <dbReference type="NCBI Taxonomy" id="38772"/>
    <lineage>
        <taxon>Eukaryota</taxon>
        <taxon>Metazoa</taxon>
        <taxon>Chordata</taxon>
        <taxon>Craniata</taxon>
        <taxon>Vertebrata</taxon>
        <taxon>Euteleostomi</taxon>
        <taxon>Archelosauria</taxon>
        <taxon>Testudinata</taxon>
        <taxon>Testudines</taxon>
        <taxon>Cryptodira</taxon>
        <taxon>Durocryptodira</taxon>
        <taxon>Testudinoidea</taxon>
        <taxon>Testudinidae</taxon>
        <taxon>Gopherus</taxon>
    </lineage>
</organism>
<keyword evidence="3 6" id="KW-1133">Transmembrane helix</keyword>
<dbReference type="PANTHER" id="PTHR22776:SF89">
    <property type="entry name" value="CKLF-LIKE MARVEL TRANSMEMBRANE DOMAIN-CONTAINING PROTEIN 7"/>
    <property type="match status" value="1"/>
</dbReference>
<dbReference type="Ensembl" id="ENSGAGT00000017870.1">
    <property type="protein sequence ID" value="ENSGAGP00000015645.1"/>
    <property type="gene ID" value="ENSGAGG00000011803.1"/>
</dbReference>
<evidence type="ECO:0000259" key="7">
    <source>
        <dbReference type="PROSITE" id="PS51225"/>
    </source>
</evidence>
<dbReference type="STRING" id="38772.ENSGAGP00000015645"/>
<accession>A0A452HL34</accession>
<comment type="subcellular location">
    <subcellularLocation>
        <location evidence="1">Membrane</location>
        <topology evidence="1">Multi-pass membrane protein</topology>
    </subcellularLocation>
</comment>
<feature type="transmembrane region" description="Helical" evidence="6">
    <location>
        <begin position="110"/>
        <end position="128"/>
    </location>
</feature>
<evidence type="ECO:0000256" key="5">
    <source>
        <dbReference type="PROSITE-ProRule" id="PRU00581"/>
    </source>
</evidence>
<reference evidence="8" key="2">
    <citation type="submission" date="2025-08" db="UniProtKB">
        <authorList>
            <consortium name="Ensembl"/>
        </authorList>
    </citation>
    <scope>IDENTIFICATION</scope>
</reference>
<evidence type="ECO:0000256" key="6">
    <source>
        <dbReference type="SAM" id="Phobius"/>
    </source>
</evidence>
<dbReference type="Proteomes" id="UP000291020">
    <property type="component" value="Unassembled WGS sequence"/>
</dbReference>
<reference evidence="9" key="1">
    <citation type="journal article" date="2017" name="PLoS ONE">
        <title>The Agassiz's desert tortoise genome provides a resource for the conservation of a threatened species.</title>
        <authorList>
            <person name="Tollis M."/>
            <person name="DeNardo D.F."/>
            <person name="Cornelius J.A."/>
            <person name="Dolby G.A."/>
            <person name="Edwards T."/>
            <person name="Henen B.T."/>
            <person name="Karl A.E."/>
            <person name="Murphy R.W."/>
            <person name="Kusumi K."/>
        </authorList>
    </citation>
    <scope>NUCLEOTIDE SEQUENCE [LARGE SCALE GENOMIC DNA]</scope>
</reference>
<dbReference type="PANTHER" id="PTHR22776">
    <property type="entry name" value="MARVEL-CONTAINING POTENTIAL LIPID RAFT-ASSOCIATED PROTEIN"/>
    <property type="match status" value="1"/>
</dbReference>
<dbReference type="PROSITE" id="PS51225">
    <property type="entry name" value="MARVEL"/>
    <property type="match status" value="1"/>
</dbReference>
<evidence type="ECO:0000256" key="4">
    <source>
        <dbReference type="ARBA" id="ARBA00023136"/>
    </source>
</evidence>
<reference evidence="8" key="3">
    <citation type="submission" date="2025-09" db="UniProtKB">
        <authorList>
            <consortium name="Ensembl"/>
        </authorList>
    </citation>
    <scope>IDENTIFICATION</scope>
</reference>
<proteinExistence type="predicted"/>
<dbReference type="InterPro" id="IPR050578">
    <property type="entry name" value="MARVEL-CKLF_proteins"/>
</dbReference>
<dbReference type="InterPro" id="IPR008253">
    <property type="entry name" value="Marvel"/>
</dbReference>
<keyword evidence="9" id="KW-1185">Reference proteome</keyword>
<dbReference type="AlphaFoldDB" id="A0A452HL34"/>
<feature type="domain" description="MARVEL" evidence="7">
    <location>
        <begin position="37"/>
        <end position="163"/>
    </location>
</feature>
<evidence type="ECO:0000313" key="8">
    <source>
        <dbReference type="Ensembl" id="ENSGAGP00000015645.1"/>
    </source>
</evidence>
<dbReference type="GO" id="GO:0016020">
    <property type="term" value="C:membrane"/>
    <property type="evidence" value="ECO:0007669"/>
    <property type="project" value="UniProtKB-SubCell"/>
</dbReference>
<dbReference type="PROSITE" id="PS51257">
    <property type="entry name" value="PROKAR_LIPOPROTEIN"/>
    <property type="match status" value="1"/>
</dbReference>
<evidence type="ECO:0000256" key="1">
    <source>
        <dbReference type="ARBA" id="ARBA00004141"/>
    </source>
</evidence>
<dbReference type="Pfam" id="PF01284">
    <property type="entry name" value="MARVEL"/>
    <property type="match status" value="1"/>
</dbReference>